<evidence type="ECO:0000256" key="5">
    <source>
        <dbReference type="SAM" id="SignalP"/>
    </source>
</evidence>
<organism evidence="8 9">
    <name type="scientific">Caenorhabditis angaria</name>
    <dbReference type="NCBI Taxonomy" id="860376"/>
    <lineage>
        <taxon>Eukaryota</taxon>
        <taxon>Metazoa</taxon>
        <taxon>Ecdysozoa</taxon>
        <taxon>Nematoda</taxon>
        <taxon>Chromadorea</taxon>
        <taxon>Rhabditida</taxon>
        <taxon>Rhabditina</taxon>
        <taxon>Rhabditomorpha</taxon>
        <taxon>Rhabditoidea</taxon>
        <taxon>Rhabditidae</taxon>
        <taxon>Peloderinae</taxon>
        <taxon>Caenorhabditis</taxon>
    </lineage>
</organism>
<keyword evidence="9" id="KW-1185">Reference proteome</keyword>
<dbReference type="Pfam" id="PF01682">
    <property type="entry name" value="DB"/>
    <property type="match status" value="4"/>
</dbReference>
<feature type="domain" description="Fibronectin type-III" evidence="7">
    <location>
        <begin position="920"/>
        <end position="1017"/>
    </location>
</feature>
<dbReference type="InterPro" id="IPR007110">
    <property type="entry name" value="Ig-like_dom"/>
</dbReference>
<feature type="domain" description="Fibronectin type-III" evidence="7">
    <location>
        <begin position="822"/>
        <end position="910"/>
    </location>
</feature>
<dbReference type="SUPFAM" id="SSF49265">
    <property type="entry name" value="Fibronectin type III"/>
    <property type="match status" value="2"/>
</dbReference>
<dbReference type="SUPFAM" id="SSF48726">
    <property type="entry name" value="Immunoglobulin"/>
    <property type="match status" value="2"/>
</dbReference>
<keyword evidence="4" id="KW-1133">Transmembrane helix</keyword>
<dbReference type="SMART" id="SM00408">
    <property type="entry name" value="IGc2"/>
    <property type="match status" value="2"/>
</dbReference>
<gene>
    <name evidence="8" type="ORF">CAMP_LOCUS10164</name>
</gene>
<feature type="domain" description="Ig-like" evidence="6">
    <location>
        <begin position="1123"/>
        <end position="1213"/>
    </location>
</feature>
<accession>A0A9P1IL11</accession>
<dbReference type="Proteomes" id="UP001152747">
    <property type="component" value="Unassembled WGS sequence"/>
</dbReference>
<dbReference type="InterPro" id="IPR006150">
    <property type="entry name" value="Cys_repeat_1"/>
</dbReference>
<feature type="signal peptide" evidence="5">
    <location>
        <begin position="1"/>
        <end position="20"/>
    </location>
</feature>
<dbReference type="InterPro" id="IPR003598">
    <property type="entry name" value="Ig_sub2"/>
</dbReference>
<dbReference type="PANTHER" id="PTHR13817:SF177">
    <property type="entry name" value="IG-LIKE AND FIBRONECTIN TYPE-III DOMAIN-CONTAINING PROTEIN 1-RELATED"/>
    <property type="match status" value="1"/>
</dbReference>
<keyword evidence="4" id="KW-0472">Membrane</keyword>
<dbReference type="InterPro" id="IPR050964">
    <property type="entry name" value="Striated_Muscle_Regulatory"/>
</dbReference>
<name>A0A9P1IL11_9PELO</name>
<dbReference type="PROSITE" id="PS50853">
    <property type="entry name" value="FN3"/>
    <property type="match status" value="3"/>
</dbReference>
<dbReference type="GO" id="GO:0045214">
    <property type="term" value="P:sarcomere organization"/>
    <property type="evidence" value="ECO:0007669"/>
    <property type="project" value="TreeGrafter"/>
</dbReference>
<evidence type="ECO:0000256" key="1">
    <source>
        <dbReference type="ARBA" id="ARBA00022737"/>
    </source>
</evidence>
<feature type="domain" description="Fibronectin type-III" evidence="7">
    <location>
        <begin position="580"/>
        <end position="671"/>
    </location>
</feature>
<keyword evidence="4" id="KW-0812">Transmembrane</keyword>
<keyword evidence="5" id="KW-0732">Signal</keyword>
<evidence type="ECO:0000256" key="3">
    <source>
        <dbReference type="SAM" id="MobiDB-lite"/>
    </source>
</evidence>
<dbReference type="InterPro" id="IPR013098">
    <property type="entry name" value="Ig_I-set"/>
</dbReference>
<feature type="domain" description="Ig-like" evidence="6">
    <location>
        <begin position="22"/>
        <end position="166"/>
    </location>
</feature>
<dbReference type="InterPro" id="IPR013783">
    <property type="entry name" value="Ig-like_fold"/>
</dbReference>
<proteinExistence type="predicted"/>
<keyword evidence="1" id="KW-0677">Repeat</keyword>
<dbReference type="CDD" id="cd00063">
    <property type="entry name" value="FN3"/>
    <property type="match status" value="4"/>
</dbReference>
<dbReference type="PROSITE" id="PS50835">
    <property type="entry name" value="IG_LIKE"/>
    <property type="match status" value="2"/>
</dbReference>
<dbReference type="Pfam" id="PF00041">
    <property type="entry name" value="fn3"/>
    <property type="match status" value="2"/>
</dbReference>
<dbReference type="InterPro" id="IPR003599">
    <property type="entry name" value="Ig_sub"/>
</dbReference>
<feature type="compositionally biased region" description="Basic and acidic residues" evidence="3">
    <location>
        <begin position="1533"/>
        <end position="1548"/>
    </location>
</feature>
<keyword evidence="2" id="KW-1015">Disulfide bond</keyword>
<dbReference type="InterPro" id="IPR002602">
    <property type="entry name" value="DB"/>
</dbReference>
<dbReference type="InterPro" id="IPR036179">
    <property type="entry name" value="Ig-like_dom_sf"/>
</dbReference>
<dbReference type="Pfam" id="PF07679">
    <property type="entry name" value="I-set"/>
    <property type="match status" value="1"/>
</dbReference>
<dbReference type="InterPro" id="IPR003961">
    <property type="entry name" value="FN3_dom"/>
</dbReference>
<dbReference type="EMBL" id="CANHGI010000004">
    <property type="protein sequence ID" value="CAI5447527.1"/>
    <property type="molecule type" value="Genomic_DNA"/>
</dbReference>
<dbReference type="SMART" id="SM00289">
    <property type="entry name" value="WR1"/>
    <property type="match status" value="2"/>
</dbReference>
<dbReference type="GO" id="GO:0031430">
    <property type="term" value="C:M band"/>
    <property type="evidence" value="ECO:0007669"/>
    <property type="project" value="TreeGrafter"/>
</dbReference>
<feature type="compositionally biased region" description="Gly residues" evidence="3">
    <location>
        <begin position="1507"/>
        <end position="1519"/>
    </location>
</feature>
<dbReference type="SMART" id="SM00060">
    <property type="entry name" value="FN3"/>
    <property type="match status" value="5"/>
</dbReference>
<feature type="compositionally biased region" description="Polar residues" evidence="3">
    <location>
        <begin position="1521"/>
        <end position="1532"/>
    </location>
</feature>
<feature type="transmembrane region" description="Helical" evidence="4">
    <location>
        <begin position="1431"/>
        <end position="1450"/>
    </location>
</feature>
<reference evidence="8" key="1">
    <citation type="submission" date="2022-11" db="EMBL/GenBank/DDBJ databases">
        <authorList>
            <person name="Kikuchi T."/>
        </authorList>
    </citation>
    <scope>NUCLEOTIDE SEQUENCE</scope>
    <source>
        <strain evidence="8">PS1010</strain>
    </source>
</reference>
<dbReference type="SMART" id="SM00409">
    <property type="entry name" value="IG"/>
    <property type="match status" value="3"/>
</dbReference>
<sequence>MSVAARHLILLFLCCSTNLAAPPTNSTSQSDGAHLTTDDGGFLTVIQGFATQLQCVLNTCSNDVVWYKDGAQISQGTKFLVNSTEQERAYKFQHSIEVDYEKGCSGECDDSTPCGDGFSCVDNQCCSCKKEDFTLVLRNLTFDESGKYRCQLGNKSELLEFQVEVLESGLKGGFHLNITYDHSECCQKKGISPLCRGMCKPSEMGNYHFDPTSCKTEDYKHFLECATEEGTRNHLHCCKTQLVPSFCYDFCTNDFQMLRRTHKLCLYYLPEIFSCLDRASRPYPDPPQNIEVNAVDHDKLSICWEPAKLFDSNKDYPVQTYTVFYKEIPNFPLLGGDVAFPLLTGDYSDIGDLQDDDYQEEGEEVHEDEEVPSAVKRNFDIGSVEVKSSSRDKRSTMVIVTRDDNTNSTTVREFAFKSLNTTEKCATLSDLRSATRYIVYVTSTNDYGTSIPSVRSIASTNVHTVSNDGVLPDADKCCQAANVSTFCAEKMCQVATDPSSLSTITIATTCRAEWPKVSPCIADGRNHTECCLRKGVQHDCLEICAGSTKELGVHSVLCLNLDLQAIYQCLRQGYETHPSAPKDVTIGGITAHSVTVKWEEPEVNSHLVENYTMFIRLNEHGQPVKTIRNVISPHTEIGLDPDSEYVLTIQSHSANGTSLPSTAKLFSTLPTTRPPLCTIGEPIYEDEGNRVASCDSIKNPCPNGFKCVGGNGQNYCCPSDGRHNNEEFQSCCKELKMPQMCQSTCYYNASLPLPSECEMNLNIWVKCASEGHDHLRCCLKEDVSKNCLSACKHPFEIDASCNLETPKLSRCFAGAHLRLPAAIRNLEVTAVSHDSATLSWEDIEADILTYHVQLFDKKLGSLLKSVNSSADIYRFSLLEADHEYSARVYAVNAVGEGPGSWNVTFRTRSGTATDIDRPLAPFGLKVAWNSGPRANITWKPVTARLNDEPIKNQIEYTVYYLDTENSGSWTQLRTNNTWIVIRELRENSLYHVYLTAKEDDWKVSRSSSIITILAQQDSLGLPEPEILIETEGSSENPDRIYYKAGEKLKLTCSIPENSSKKSLNIDLSVGQSHIVQNDHGSKKVVLELEADAEMENTATCTVADTDGRQHVAMRHLIVEKSGGTVSMKNEKIRILDDQSVEIECIYQGGERNPRIHFEKDGQPARRGFLHLKKTGIGYIAKWIITQVKQKDAGTYKCIVESEENPKEKPLETTAELIFTTETLPMNPKMILQCCEDAGITGDCLQACSIGKTALSPVQNCTQFAPALLKCASDVRDHSDCCITSGVQAKCLRLCSGDSAESPEIQKLCAKDAVKIMSCYVKSHEHVPEKVTNLRISMEDSGEGIHVEWDYPPTQNYKYFAVYWRKSAAESSDWQMLKTVKQSATLPESDENLEIGVLAANALGHSTLVYRNYEAAEQMPEKSSKRKGNSRFWILILLAIAGSMLAALMVLSKRRDLPYPLGKFIRRRNDLNQPTVAFENPAYDAFPGNEVEIRGLGSGANATTTGNGNAGNTGGAGGTGNDWQNANLEANNENGHEYRNGMRYAKLET</sequence>
<dbReference type="Gene3D" id="2.60.40.10">
    <property type="entry name" value="Immunoglobulins"/>
    <property type="match status" value="6"/>
</dbReference>
<feature type="chain" id="PRO_5040188053" evidence="5">
    <location>
        <begin position="21"/>
        <end position="1548"/>
    </location>
</feature>
<comment type="caution">
    <text evidence="8">The sequence shown here is derived from an EMBL/GenBank/DDBJ whole genome shotgun (WGS) entry which is preliminary data.</text>
</comment>
<protein>
    <submittedName>
        <fullName evidence="8">Uncharacterized protein</fullName>
    </submittedName>
</protein>
<evidence type="ECO:0000256" key="4">
    <source>
        <dbReference type="SAM" id="Phobius"/>
    </source>
</evidence>
<evidence type="ECO:0000259" key="6">
    <source>
        <dbReference type="PROSITE" id="PS50835"/>
    </source>
</evidence>
<evidence type="ECO:0000313" key="8">
    <source>
        <dbReference type="EMBL" id="CAI5447527.1"/>
    </source>
</evidence>
<evidence type="ECO:0000256" key="2">
    <source>
        <dbReference type="ARBA" id="ARBA00023157"/>
    </source>
</evidence>
<evidence type="ECO:0000259" key="7">
    <source>
        <dbReference type="PROSITE" id="PS50853"/>
    </source>
</evidence>
<feature type="region of interest" description="Disordered" evidence="3">
    <location>
        <begin position="1497"/>
        <end position="1548"/>
    </location>
</feature>
<dbReference type="PANTHER" id="PTHR13817">
    <property type="entry name" value="TITIN"/>
    <property type="match status" value="1"/>
</dbReference>
<evidence type="ECO:0000313" key="9">
    <source>
        <dbReference type="Proteomes" id="UP001152747"/>
    </source>
</evidence>
<dbReference type="OrthoDB" id="5843172at2759"/>
<dbReference type="InterPro" id="IPR036116">
    <property type="entry name" value="FN3_sf"/>
</dbReference>